<dbReference type="SUPFAM" id="SSF55753">
    <property type="entry name" value="Actin depolymerizing proteins"/>
    <property type="match status" value="1"/>
</dbReference>
<feature type="compositionally biased region" description="Low complexity" evidence="1">
    <location>
        <begin position="278"/>
        <end position="287"/>
    </location>
</feature>
<feature type="compositionally biased region" description="Basic and acidic residues" evidence="1">
    <location>
        <begin position="350"/>
        <end position="362"/>
    </location>
</feature>
<gene>
    <name evidence="2" type="ORF">IWX90DRAFT_417905</name>
</gene>
<feature type="region of interest" description="Disordered" evidence="1">
    <location>
        <begin position="127"/>
        <end position="211"/>
    </location>
</feature>
<protein>
    <recommendedName>
        <fullName evidence="4">GPI-anchored cell surface glycoprotein</fullName>
    </recommendedName>
</protein>
<dbReference type="InterPro" id="IPR029006">
    <property type="entry name" value="ADF-H/Gelsolin-like_dom_sf"/>
</dbReference>
<feature type="compositionally biased region" description="Low complexity" evidence="1">
    <location>
        <begin position="647"/>
        <end position="661"/>
    </location>
</feature>
<proteinExistence type="predicted"/>
<keyword evidence="3" id="KW-1185">Reference proteome</keyword>
<feature type="compositionally biased region" description="Low complexity" evidence="1">
    <location>
        <begin position="327"/>
        <end position="346"/>
    </location>
</feature>
<dbReference type="EMBL" id="JBBWUH010000009">
    <property type="protein sequence ID" value="KAK8157210.1"/>
    <property type="molecule type" value="Genomic_DNA"/>
</dbReference>
<evidence type="ECO:0000256" key="1">
    <source>
        <dbReference type="SAM" id="MobiDB-lite"/>
    </source>
</evidence>
<feature type="compositionally biased region" description="Low complexity" evidence="1">
    <location>
        <begin position="887"/>
        <end position="898"/>
    </location>
</feature>
<feature type="compositionally biased region" description="Low complexity" evidence="1">
    <location>
        <begin position="379"/>
        <end position="406"/>
    </location>
</feature>
<evidence type="ECO:0008006" key="4">
    <source>
        <dbReference type="Google" id="ProtNLM"/>
    </source>
</evidence>
<dbReference type="Proteomes" id="UP001456524">
    <property type="component" value="Unassembled WGS sequence"/>
</dbReference>
<feature type="compositionally biased region" description="Polar residues" evidence="1">
    <location>
        <begin position="470"/>
        <end position="480"/>
    </location>
</feature>
<name>A0ABR1XJ73_9PEZI</name>
<feature type="compositionally biased region" description="Polar residues" evidence="1">
    <location>
        <begin position="851"/>
        <end position="862"/>
    </location>
</feature>
<accession>A0ABR1XJ73</accession>
<feature type="compositionally biased region" description="Polar residues" evidence="1">
    <location>
        <begin position="634"/>
        <end position="646"/>
    </location>
</feature>
<dbReference type="Gene3D" id="3.40.20.10">
    <property type="entry name" value="Severin"/>
    <property type="match status" value="1"/>
</dbReference>
<feature type="compositionally biased region" description="Low complexity" evidence="1">
    <location>
        <begin position="546"/>
        <end position="559"/>
    </location>
</feature>
<feature type="compositionally biased region" description="Acidic residues" evidence="1">
    <location>
        <begin position="589"/>
        <end position="601"/>
    </location>
</feature>
<feature type="compositionally biased region" description="Basic residues" evidence="1">
    <location>
        <begin position="563"/>
        <end position="574"/>
    </location>
</feature>
<feature type="compositionally biased region" description="Low complexity" evidence="1">
    <location>
        <begin position="457"/>
        <end position="469"/>
    </location>
</feature>
<sequence length="1074" mass="114703">MSLNGLDQGPVQEAYQAALADAGGWFLLKYASRDALDVLSLGTAGVNEARAALLEYEENSPLYGLLHHRRRKILLKYIPEGTSRLLQARVTVHFQEIEEQFSHDSIFSFSSPQELTENALAATSSLHAEAPSNASTSSKSKKLDGISEDVEDVTDGAGAEPPLARTDTGLSSLQREQTKEEAPTSARPFSPTAHADTMPQSPGAATIDSKIGSPRAYAQSVRSLNAYDYLSNDDPHRRASSQTARPEYDFSYLYKPKVKLGPRPMDSRPHTAGDGKSAKLPASLKAAVRNKANLTRPKSRESSTVPSIAVPPPVPQMLDMPSSAPDRPTSSPGLRSSSASSAKSTGITPEKQRLLRAVELRKRQMMAAQAAKEKKTGAKEAANADPERAAGATAGAEAKGASGEGVEVPREQTSSTDSAATLNAASGLDHTKADSGVEVLISGAGDEEEEARPPTPIVSSSPISIQESSKTLSTRPSSVSEGGEHKDAVDGAESRRRVDGGFDGSSLGVPSVDDPSTNQDVSSPDRDSSGDHQTEPTQGPRPSDDNTTALPAAAAAASPSPNPKRHCSTQKRRSRNVDPTSVGDPSAEISDEDYMSDDSFMEELQSATVEEAKPMSVSVSKSPITSIFPRRKGSSTSTISIEQRVNSNPLSSSSRGNSQRLSPDDAASQRSLSASFVGSKENAPVARKTGVSSGIAERMKALAEKSNREAIHMVPRRIGNDHPGSNSLIAQRQNSLRASSADAYLKNSRRLSKSSFISVAPSDRPTSRGSTSNEPVQAVYNKGADSKTESVTVTARIVRTPAPVPRTPQQEHETPPLDLQPSPITIETTKPEVQPSPVVQPSPSKEVTLPHSATASPVTFSPQREALPRSSSESSWRSLGRRRSEISSPPQSMPRSQSVASFDSVAESSETRDERKGSRTSRLLKRMSTGFSAASRKSLNQMVNGNPTVQEEVPEEELPTPKPTPVPAGLEIGDLNVQFPDTLLWKRRHVEIDAQGNIILSPSKANDTKGLVKRYHLGEFLAPFAPDAERQEMPNSVLLDFHDGRTLQCACESAAGQVQVLGLLRTAHAAWTQK</sequence>
<feature type="compositionally biased region" description="Low complexity" evidence="1">
    <location>
        <begin position="831"/>
        <end position="847"/>
    </location>
</feature>
<feature type="compositionally biased region" description="Basic and acidic residues" evidence="1">
    <location>
        <begin position="482"/>
        <end position="500"/>
    </location>
</feature>
<organism evidence="2 3">
    <name type="scientific">Phyllosticta citrichinensis</name>
    <dbReference type="NCBI Taxonomy" id="1130410"/>
    <lineage>
        <taxon>Eukaryota</taxon>
        <taxon>Fungi</taxon>
        <taxon>Dikarya</taxon>
        <taxon>Ascomycota</taxon>
        <taxon>Pezizomycotina</taxon>
        <taxon>Dothideomycetes</taxon>
        <taxon>Dothideomycetes incertae sedis</taxon>
        <taxon>Botryosphaeriales</taxon>
        <taxon>Phyllostictaceae</taxon>
        <taxon>Phyllosticta</taxon>
    </lineage>
</organism>
<feature type="compositionally biased region" description="Basic and acidic residues" evidence="1">
    <location>
        <begin position="523"/>
        <end position="534"/>
    </location>
</feature>
<feature type="region of interest" description="Disordered" evidence="1">
    <location>
        <begin position="950"/>
        <end position="971"/>
    </location>
</feature>
<evidence type="ECO:0000313" key="3">
    <source>
        <dbReference type="Proteomes" id="UP001456524"/>
    </source>
</evidence>
<feature type="compositionally biased region" description="Polar residues" evidence="1">
    <location>
        <begin position="411"/>
        <end position="424"/>
    </location>
</feature>
<feature type="region of interest" description="Disordered" evidence="1">
    <location>
        <begin position="229"/>
        <end position="694"/>
    </location>
</feature>
<feature type="compositionally biased region" description="Polar residues" evidence="1">
    <location>
        <begin position="127"/>
        <end position="138"/>
    </location>
</feature>
<evidence type="ECO:0000313" key="2">
    <source>
        <dbReference type="EMBL" id="KAK8157210.1"/>
    </source>
</evidence>
<feature type="compositionally biased region" description="Basic and acidic residues" evidence="1">
    <location>
        <begin position="265"/>
        <end position="277"/>
    </location>
</feature>
<comment type="caution">
    <text evidence="2">The sequence shown here is derived from an EMBL/GenBank/DDBJ whole genome shotgun (WGS) entry which is preliminary data.</text>
</comment>
<reference evidence="2 3" key="1">
    <citation type="journal article" date="2022" name="G3 (Bethesda)">
        <title>Enemy or ally: a genomic approach to elucidate the lifestyle of Phyllosticta citrichinaensis.</title>
        <authorList>
            <person name="Buijs V.A."/>
            <person name="Groenewald J.Z."/>
            <person name="Haridas S."/>
            <person name="LaButti K.M."/>
            <person name="Lipzen A."/>
            <person name="Martin F.M."/>
            <person name="Barry K."/>
            <person name="Grigoriev I.V."/>
            <person name="Crous P.W."/>
            <person name="Seidl M.F."/>
        </authorList>
    </citation>
    <scope>NUCLEOTIDE SEQUENCE [LARGE SCALE GENOMIC DNA]</scope>
    <source>
        <strain evidence="2 3">CBS 129764</strain>
    </source>
</reference>
<feature type="region of interest" description="Disordered" evidence="1">
    <location>
        <begin position="737"/>
        <end position="931"/>
    </location>
</feature>
<feature type="compositionally biased region" description="Low complexity" evidence="1">
    <location>
        <begin position="869"/>
        <end position="878"/>
    </location>
</feature>